<dbReference type="AlphaFoldDB" id="A0A410DX18"/>
<reference evidence="1 2" key="1">
    <citation type="submission" date="2018-01" db="EMBL/GenBank/DDBJ databases">
        <title>Genome Sequencing and Assembly of Anaerobacter polyendosporus strain CT4.</title>
        <authorList>
            <person name="Tachaapaikoon C."/>
            <person name="Sutheeworapong S."/>
            <person name="Jenjaroenpun P."/>
            <person name="Wongsurawat T."/>
            <person name="Nookeaw I."/>
            <person name="Cheawchanlertfa P."/>
            <person name="Kosugi A."/>
            <person name="Cheevadhanarak S."/>
            <person name="Ratanakhanokchai K."/>
        </authorList>
    </citation>
    <scope>NUCLEOTIDE SEQUENCE [LARGE SCALE GENOMIC DNA]</scope>
    <source>
        <strain evidence="1 2">CT4</strain>
    </source>
</reference>
<dbReference type="RefSeq" id="WP_128214342.1">
    <property type="nucleotide sequence ID" value="NZ_CP025746.1"/>
</dbReference>
<gene>
    <name evidence="1" type="ORF">C1I91_19330</name>
</gene>
<organism evidence="1 2">
    <name type="scientific">Clostridium manihotivorum</name>
    <dbReference type="NCBI Taxonomy" id="2320868"/>
    <lineage>
        <taxon>Bacteria</taxon>
        <taxon>Bacillati</taxon>
        <taxon>Bacillota</taxon>
        <taxon>Clostridia</taxon>
        <taxon>Eubacteriales</taxon>
        <taxon>Clostridiaceae</taxon>
        <taxon>Clostridium</taxon>
    </lineage>
</organism>
<proteinExistence type="predicted"/>
<keyword evidence="2" id="KW-1185">Reference proteome</keyword>
<evidence type="ECO:0000313" key="1">
    <source>
        <dbReference type="EMBL" id="QAA33615.1"/>
    </source>
</evidence>
<dbReference type="KEGG" id="cmah:C1I91_19330"/>
<name>A0A410DX18_9CLOT</name>
<dbReference type="Proteomes" id="UP000286268">
    <property type="component" value="Chromosome"/>
</dbReference>
<dbReference type="EMBL" id="CP025746">
    <property type="protein sequence ID" value="QAA33615.1"/>
    <property type="molecule type" value="Genomic_DNA"/>
</dbReference>
<protein>
    <submittedName>
        <fullName evidence="1">Uncharacterized protein</fullName>
    </submittedName>
</protein>
<sequence>MQYRVFTQINQDLMQLSSGNSSLEEALEIVKKSIDKIENGTWQGKSKDAAMSMILILKEYNEKLLEIAKEELKIKSQLRVESDNYMINGDIPNEWR</sequence>
<dbReference type="OrthoDB" id="9897488at2"/>
<evidence type="ECO:0000313" key="2">
    <source>
        <dbReference type="Proteomes" id="UP000286268"/>
    </source>
</evidence>
<accession>A0A410DX18</accession>